<reference evidence="2 3" key="1">
    <citation type="submission" date="2018-05" db="EMBL/GenBank/DDBJ databases">
        <title>Genome comparison of Eubacterium sp.</title>
        <authorList>
            <person name="Feng Y."/>
            <person name="Sanchez-Andrea I."/>
            <person name="Stams A.J.M."/>
            <person name="De Vos W.M."/>
        </authorList>
    </citation>
    <scope>NUCLEOTIDE SEQUENCE [LARGE SCALE GENOMIC DNA]</scope>
    <source>
        <strain evidence="2 3">YI</strain>
    </source>
</reference>
<evidence type="ECO:0000256" key="1">
    <source>
        <dbReference type="SAM" id="Phobius"/>
    </source>
</evidence>
<feature type="transmembrane region" description="Helical" evidence="1">
    <location>
        <begin position="12"/>
        <end position="32"/>
    </location>
</feature>
<accession>A0A4P9CAZ4</accession>
<proteinExistence type="predicted"/>
<evidence type="ECO:0000313" key="3">
    <source>
        <dbReference type="Proteomes" id="UP000218387"/>
    </source>
</evidence>
<keyword evidence="1" id="KW-1133">Transmembrane helix</keyword>
<dbReference type="KEGG" id="emt:CPZ25_011965"/>
<dbReference type="AlphaFoldDB" id="A0A4P9CAZ4"/>
<sequence>METKPAKKTGPFYVTLALIAVIMFSLFGFLFFREMGRLSSLTGVSMLPEQTLTISKIDKQELREKQLENQYTQTLVITTDAVASYIMDNKAIN</sequence>
<gene>
    <name evidence="2" type="ORF">CPZ25_011965</name>
</gene>
<organism evidence="2 3">
    <name type="scientific">Eubacterium maltosivorans</name>
    <dbReference type="NCBI Taxonomy" id="2041044"/>
    <lineage>
        <taxon>Bacteria</taxon>
        <taxon>Bacillati</taxon>
        <taxon>Bacillota</taxon>
        <taxon>Clostridia</taxon>
        <taxon>Eubacteriales</taxon>
        <taxon>Eubacteriaceae</taxon>
        <taxon>Eubacterium</taxon>
    </lineage>
</organism>
<keyword evidence="3" id="KW-1185">Reference proteome</keyword>
<evidence type="ECO:0000313" key="2">
    <source>
        <dbReference type="EMBL" id="QCT72011.1"/>
    </source>
</evidence>
<protein>
    <submittedName>
        <fullName evidence="2">Uncharacterized protein</fullName>
    </submittedName>
</protein>
<dbReference type="Proteomes" id="UP000218387">
    <property type="component" value="Chromosome"/>
</dbReference>
<keyword evidence="1" id="KW-0472">Membrane</keyword>
<name>A0A4P9CAZ4_EUBML</name>
<keyword evidence="1" id="KW-0812">Transmembrane</keyword>
<dbReference type="RefSeq" id="WP_058693216.1">
    <property type="nucleotide sequence ID" value="NZ_CP029487.1"/>
</dbReference>
<dbReference type="EMBL" id="CP029487">
    <property type="protein sequence ID" value="QCT72011.1"/>
    <property type="molecule type" value="Genomic_DNA"/>
</dbReference>